<dbReference type="SMART" id="SM00342">
    <property type="entry name" value="HTH_ARAC"/>
    <property type="match status" value="1"/>
</dbReference>
<dbReference type="PROSITE" id="PS01124">
    <property type="entry name" value="HTH_ARAC_FAMILY_2"/>
    <property type="match status" value="1"/>
</dbReference>
<evidence type="ECO:0000256" key="2">
    <source>
        <dbReference type="ARBA" id="ARBA00023163"/>
    </source>
</evidence>
<dbReference type="SUPFAM" id="SSF46689">
    <property type="entry name" value="Homeodomain-like"/>
    <property type="match status" value="2"/>
</dbReference>
<dbReference type="Pfam" id="PF12833">
    <property type="entry name" value="HTH_18"/>
    <property type="match status" value="1"/>
</dbReference>
<evidence type="ECO:0000256" key="1">
    <source>
        <dbReference type="ARBA" id="ARBA00023015"/>
    </source>
</evidence>
<dbReference type="PANTHER" id="PTHR43130:SF11">
    <property type="entry name" value="TRANSCRIPTIONAL REGULATORY PROTEIN"/>
    <property type="match status" value="1"/>
</dbReference>
<comment type="caution">
    <text evidence="4">The sequence shown here is derived from an EMBL/GenBank/DDBJ whole genome shotgun (WGS) entry which is preliminary data.</text>
</comment>
<gene>
    <name evidence="4" type="ORF">AB4876_01200</name>
</gene>
<reference evidence="4 5" key="1">
    <citation type="journal article" date="2011" name="Int. J. Syst. Evol. Microbiol.">
        <title>Zhongshania antarctica gen. nov., sp. nov. and Zhongshania guokunii sp. nov., gammaproteobacteria respectively isolated from coastal attached (fast) ice and surface seawater of the Antarctic.</title>
        <authorList>
            <person name="Li H.J."/>
            <person name="Zhang X.Y."/>
            <person name="Chen C.X."/>
            <person name="Zhang Y.J."/>
            <person name="Gao Z.M."/>
            <person name="Yu Y."/>
            <person name="Chen X.L."/>
            <person name="Chen B."/>
            <person name="Zhang Y.Z."/>
        </authorList>
    </citation>
    <scope>NUCLEOTIDE SEQUENCE [LARGE SCALE GENOMIC DNA]</scope>
    <source>
        <strain evidence="4 5">ZS6-22T</strain>
    </source>
</reference>
<dbReference type="RefSeq" id="WP_368379829.1">
    <property type="nucleotide sequence ID" value="NZ_JBFRYA010000001.1"/>
</dbReference>
<proteinExistence type="predicted"/>
<dbReference type="CDD" id="cd03138">
    <property type="entry name" value="GATase1_AraC_2"/>
    <property type="match status" value="1"/>
</dbReference>
<dbReference type="SUPFAM" id="SSF52317">
    <property type="entry name" value="Class I glutamine amidotransferase-like"/>
    <property type="match status" value="1"/>
</dbReference>
<dbReference type="InterPro" id="IPR029062">
    <property type="entry name" value="Class_I_gatase-like"/>
</dbReference>
<dbReference type="PANTHER" id="PTHR43130">
    <property type="entry name" value="ARAC-FAMILY TRANSCRIPTIONAL REGULATOR"/>
    <property type="match status" value="1"/>
</dbReference>
<dbReference type="EMBL" id="JBFRYA010000001">
    <property type="protein sequence ID" value="MEX1667505.1"/>
    <property type="molecule type" value="Genomic_DNA"/>
</dbReference>
<name>A0ABV3U1Z5_9GAMM</name>
<accession>A0ABV3U1Z5</accession>
<protein>
    <submittedName>
        <fullName evidence="4">GlxA family transcriptional regulator</fullName>
    </submittedName>
</protein>
<dbReference type="InterPro" id="IPR002818">
    <property type="entry name" value="DJ-1/PfpI"/>
</dbReference>
<keyword evidence="2" id="KW-0804">Transcription</keyword>
<evidence type="ECO:0000313" key="4">
    <source>
        <dbReference type="EMBL" id="MEX1667505.1"/>
    </source>
</evidence>
<dbReference type="Proteomes" id="UP001557485">
    <property type="component" value="Unassembled WGS sequence"/>
</dbReference>
<keyword evidence="5" id="KW-1185">Reference proteome</keyword>
<dbReference type="InterPro" id="IPR018060">
    <property type="entry name" value="HTH_AraC"/>
</dbReference>
<dbReference type="Pfam" id="PF01965">
    <property type="entry name" value="DJ-1_PfpI"/>
    <property type="match status" value="1"/>
</dbReference>
<evidence type="ECO:0000313" key="5">
    <source>
        <dbReference type="Proteomes" id="UP001557485"/>
    </source>
</evidence>
<keyword evidence="1" id="KW-0805">Transcription regulation</keyword>
<organism evidence="4 5">
    <name type="scientific">Zhongshania guokunii</name>
    <dbReference type="NCBI Taxonomy" id="641783"/>
    <lineage>
        <taxon>Bacteria</taxon>
        <taxon>Pseudomonadati</taxon>
        <taxon>Pseudomonadota</taxon>
        <taxon>Gammaproteobacteria</taxon>
        <taxon>Cellvibrionales</taxon>
        <taxon>Spongiibacteraceae</taxon>
        <taxon>Zhongshania</taxon>
    </lineage>
</organism>
<dbReference type="Gene3D" id="3.40.50.880">
    <property type="match status" value="1"/>
</dbReference>
<dbReference type="Gene3D" id="1.10.10.60">
    <property type="entry name" value="Homeodomain-like"/>
    <property type="match status" value="1"/>
</dbReference>
<evidence type="ECO:0000259" key="3">
    <source>
        <dbReference type="PROSITE" id="PS01124"/>
    </source>
</evidence>
<dbReference type="InterPro" id="IPR052158">
    <property type="entry name" value="INH-QAR"/>
</dbReference>
<dbReference type="InterPro" id="IPR009057">
    <property type="entry name" value="Homeodomain-like_sf"/>
</dbReference>
<sequence>MTLTTFAVEKFAVAKVYVIAYEGCYAGSLSNPQDLYMVANAHWREQYQGREGEFEWQTLSLGGEPVVTASHLKIAVDGPFVDLETGSIIVVPAMAYPGGRELNKKLESLSEIINWLVKQYANNCIICTHCTGSFILAESGLLNGHSATTSWWLAEQFRQRYPEITLKADQLVVDEGRLLTGGANGAEMLAALIMVERYMGRAVASQCARTLLVDTNLTQQAPYLILPRQKQHSDSLMLEIQDYLEKNLSDAFSLERLAQRFCISSRTLMRRFKEAVGDTPNSYLQNLRIEAAKKLFEATSLSTDAVMLRIGYADTSSFTRLFQRKTGLSPRAYRMKFGLAPRGEQISSM</sequence>
<feature type="domain" description="HTH araC/xylS-type" evidence="3">
    <location>
        <begin position="238"/>
        <end position="336"/>
    </location>
</feature>